<keyword evidence="1" id="KW-0472">Membrane</keyword>
<dbReference type="EMBL" id="KF900723">
    <property type="protein sequence ID" value="AIF04917.1"/>
    <property type="molecule type" value="Genomic_DNA"/>
</dbReference>
<accession>A0A075GRU2</accession>
<reference evidence="2" key="1">
    <citation type="journal article" date="2014" name="Genome Biol. Evol.">
        <title>Pangenome evidence for extensive interdomain horizontal transfer affecting lineage core and shell genes in uncultured planktonic thaumarchaeota and euryarchaeota.</title>
        <authorList>
            <person name="Deschamps P."/>
            <person name="Zivanovic Y."/>
            <person name="Moreira D."/>
            <person name="Rodriguez-Valera F."/>
            <person name="Lopez-Garcia P."/>
        </authorList>
    </citation>
    <scope>NUCLEOTIDE SEQUENCE</scope>
</reference>
<name>A0A075GRU2_9EURY</name>
<protein>
    <recommendedName>
        <fullName evidence="3">Phytol kinase</fullName>
    </recommendedName>
</protein>
<proteinExistence type="predicted"/>
<evidence type="ECO:0000256" key="1">
    <source>
        <dbReference type="SAM" id="Phobius"/>
    </source>
</evidence>
<keyword evidence="1" id="KW-1133">Transmembrane helix</keyword>
<feature type="transmembrane region" description="Helical" evidence="1">
    <location>
        <begin position="67"/>
        <end position="86"/>
    </location>
</feature>
<sequence>MEFSSSQVESTLLKAGALLTIMLASGWLARRGVRVNYTRKLNHVAIFFLPVAIDRQLDVATFADIEYLLASSAIVTLSLLVFWEPIRSRIPPYQLMFEAFDRPEDRPYTLVWIFSQFVAGFAVMLPAIWYFGEIGLEQLIMIPLLINAVGDGLAEPIGVRWGRHEYRTRALGTDRTYVRTLEGSGFILATGLVIIVLHASQFSGLQFALALAIVPLAMTLAEAFSPHTWDTPFLMAAGYGGLLLVMQF</sequence>
<feature type="transmembrane region" description="Helical" evidence="1">
    <location>
        <begin position="107"/>
        <end position="132"/>
    </location>
</feature>
<feature type="transmembrane region" description="Helical" evidence="1">
    <location>
        <begin position="12"/>
        <end position="29"/>
    </location>
</feature>
<evidence type="ECO:0000313" key="2">
    <source>
        <dbReference type="EMBL" id="AIF04917.1"/>
    </source>
</evidence>
<feature type="transmembrane region" description="Helical" evidence="1">
    <location>
        <begin position="205"/>
        <end position="225"/>
    </location>
</feature>
<organism evidence="2">
    <name type="scientific">uncultured marine group II/III euryarchaeote KM3_177_C07</name>
    <dbReference type="NCBI Taxonomy" id="1457939"/>
    <lineage>
        <taxon>Archaea</taxon>
        <taxon>Methanobacteriati</taxon>
        <taxon>Methanobacteriota</taxon>
        <taxon>environmental samples</taxon>
    </lineage>
</organism>
<feature type="transmembrane region" description="Helical" evidence="1">
    <location>
        <begin position="180"/>
        <end position="199"/>
    </location>
</feature>
<evidence type="ECO:0008006" key="3">
    <source>
        <dbReference type="Google" id="ProtNLM"/>
    </source>
</evidence>
<dbReference type="AlphaFoldDB" id="A0A075GRU2"/>
<keyword evidence="1" id="KW-0812">Transmembrane</keyword>